<evidence type="ECO:0000256" key="5">
    <source>
        <dbReference type="ARBA" id="ARBA00022705"/>
    </source>
</evidence>
<dbReference type="EC" id="2.7.7.7" evidence="1"/>
<evidence type="ECO:0000256" key="2">
    <source>
        <dbReference type="ARBA" id="ARBA00017703"/>
    </source>
</evidence>
<dbReference type="Gene3D" id="1.10.8.60">
    <property type="match status" value="1"/>
</dbReference>
<evidence type="ECO:0000256" key="1">
    <source>
        <dbReference type="ARBA" id="ARBA00012417"/>
    </source>
</evidence>
<evidence type="ECO:0000256" key="7">
    <source>
        <dbReference type="ARBA" id="ARBA00034754"/>
    </source>
</evidence>
<dbReference type="PANTHER" id="PTHR34388:SF1">
    <property type="entry name" value="DNA POLYMERASE III SUBUNIT DELTA"/>
    <property type="match status" value="1"/>
</dbReference>
<feature type="domain" description="DNA polymerase III delta subunit-like C-terminal" evidence="10">
    <location>
        <begin position="214"/>
        <end position="334"/>
    </location>
</feature>
<accession>A0A078KRE5</accession>
<evidence type="ECO:0000256" key="4">
    <source>
        <dbReference type="ARBA" id="ARBA00022695"/>
    </source>
</evidence>
<dbReference type="OrthoDB" id="9775929at2"/>
<dbReference type="Pfam" id="PF21694">
    <property type="entry name" value="DNA_pol3_delta_C"/>
    <property type="match status" value="1"/>
</dbReference>
<dbReference type="InterPro" id="IPR010372">
    <property type="entry name" value="DNA_pol3_delta_N"/>
</dbReference>
<evidence type="ECO:0000256" key="6">
    <source>
        <dbReference type="ARBA" id="ARBA00022932"/>
    </source>
</evidence>
<dbReference type="InterPro" id="IPR027417">
    <property type="entry name" value="P-loop_NTPase"/>
</dbReference>
<dbReference type="SUPFAM" id="SSF48019">
    <property type="entry name" value="post-AAA+ oligomerization domain-like"/>
    <property type="match status" value="1"/>
</dbReference>
<keyword evidence="5" id="KW-0235">DNA replication</keyword>
<sequence>MSIAMLEKQIKTGDFANLYIIYGDEDYLKSYYCKKITDKAVTNFESFNLQRFDGIPDMAQLAAAVNNLPLMSAKKCVVLRDTDLKGMKAGDWKELQNIITSLPPECILIFHFDSVKVNAKKDERFKKLLSLAKGNGLAVQIDSPSKDDIIKFLAKRAQKNSCSIDRPTAEYIFETCGEGLNNLACEMDKICAFAGGGKITKEHVDAVAIKPMTSSIYDLARAVSSGKLGVAMGIIDELFYRKEEPVIILSALSGAFCDLYRAKAAAVSGQGQTSIVNDFNYRGREFRVRNAMRDAARLDLGFLEQCLKLLMQADLKIKSARADKRTVLEELVVEISKAGAGRKNASY</sequence>
<dbReference type="Gene3D" id="3.40.50.300">
    <property type="entry name" value="P-loop containing nucleotide triphosphate hydrolases"/>
    <property type="match status" value="1"/>
</dbReference>
<dbReference type="InterPro" id="IPR005790">
    <property type="entry name" value="DNA_polIII_delta"/>
</dbReference>
<keyword evidence="6" id="KW-0239">DNA-directed DNA polymerase</keyword>
<organism evidence="11 12">
    <name type="scientific">[Clostridium] cellulosi</name>
    <dbReference type="NCBI Taxonomy" id="29343"/>
    <lineage>
        <taxon>Bacteria</taxon>
        <taxon>Bacillati</taxon>
        <taxon>Bacillota</taxon>
        <taxon>Clostridia</taxon>
        <taxon>Eubacteriales</taxon>
        <taxon>Oscillospiraceae</taxon>
        <taxon>Oscillospiraceae incertae sedis</taxon>
    </lineage>
</organism>
<dbReference type="STRING" id="29343.CCDG5_0568"/>
<dbReference type="GO" id="GO:0003887">
    <property type="term" value="F:DNA-directed DNA polymerase activity"/>
    <property type="evidence" value="ECO:0007669"/>
    <property type="project" value="UniProtKB-KW"/>
</dbReference>
<dbReference type="Proteomes" id="UP000032431">
    <property type="component" value="Chromosome I"/>
</dbReference>
<dbReference type="GO" id="GO:0003677">
    <property type="term" value="F:DNA binding"/>
    <property type="evidence" value="ECO:0007669"/>
    <property type="project" value="InterPro"/>
</dbReference>
<dbReference type="SUPFAM" id="SSF52540">
    <property type="entry name" value="P-loop containing nucleoside triphosphate hydrolases"/>
    <property type="match status" value="1"/>
</dbReference>
<dbReference type="Pfam" id="PF06144">
    <property type="entry name" value="DNA_pol3_delta"/>
    <property type="match status" value="1"/>
</dbReference>
<protein>
    <recommendedName>
        <fullName evidence="2">DNA polymerase III subunit delta</fullName>
        <ecNumber evidence="1">2.7.7.7</ecNumber>
    </recommendedName>
</protein>
<dbReference type="GO" id="GO:0006261">
    <property type="term" value="P:DNA-templated DNA replication"/>
    <property type="evidence" value="ECO:0007669"/>
    <property type="project" value="TreeGrafter"/>
</dbReference>
<dbReference type="InterPro" id="IPR048466">
    <property type="entry name" value="DNA_pol3_delta-like_C"/>
</dbReference>
<dbReference type="HOGENOM" id="CLU_044694_2_0_9"/>
<dbReference type="AlphaFoldDB" id="A0A078KRE5"/>
<evidence type="ECO:0000259" key="9">
    <source>
        <dbReference type="Pfam" id="PF06144"/>
    </source>
</evidence>
<name>A0A078KRE5_9FIRM</name>
<keyword evidence="12" id="KW-1185">Reference proteome</keyword>
<keyword evidence="3" id="KW-0808">Transferase</keyword>
<comment type="similarity">
    <text evidence="7">Belongs to the DNA polymerase HolA subunit family.</text>
</comment>
<reference evidence="12" key="1">
    <citation type="submission" date="2014-07" db="EMBL/GenBank/DDBJ databases">
        <authorList>
            <person name="Wibberg D."/>
        </authorList>
    </citation>
    <scope>NUCLEOTIDE SEQUENCE [LARGE SCALE GENOMIC DNA]</scope>
    <source>
        <strain evidence="12">DG5</strain>
    </source>
</reference>
<gene>
    <name evidence="11" type="ORF">CCDG5_0568</name>
</gene>
<proteinExistence type="inferred from homology"/>
<dbReference type="EMBL" id="LM995447">
    <property type="protein sequence ID" value="CDZ23699.1"/>
    <property type="molecule type" value="Genomic_DNA"/>
</dbReference>
<dbReference type="Gene3D" id="1.20.272.10">
    <property type="match status" value="1"/>
</dbReference>
<keyword evidence="4" id="KW-0548">Nucleotidyltransferase</keyword>
<evidence type="ECO:0000259" key="10">
    <source>
        <dbReference type="Pfam" id="PF21694"/>
    </source>
</evidence>
<evidence type="ECO:0000313" key="11">
    <source>
        <dbReference type="EMBL" id="CDZ23699.1"/>
    </source>
</evidence>
<evidence type="ECO:0000313" key="12">
    <source>
        <dbReference type="Proteomes" id="UP000032431"/>
    </source>
</evidence>
<feature type="domain" description="DNA polymerase III delta N-terminal" evidence="9">
    <location>
        <begin position="19"/>
        <end position="130"/>
    </location>
</feature>
<dbReference type="GO" id="GO:0009360">
    <property type="term" value="C:DNA polymerase III complex"/>
    <property type="evidence" value="ECO:0007669"/>
    <property type="project" value="InterPro"/>
</dbReference>
<evidence type="ECO:0000256" key="3">
    <source>
        <dbReference type="ARBA" id="ARBA00022679"/>
    </source>
</evidence>
<dbReference type="NCBIfam" id="TIGR01128">
    <property type="entry name" value="holA"/>
    <property type="match status" value="1"/>
</dbReference>
<dbReference type="PANTHER" id="PTHR34388">
    <property type="entry name" value="DNA POLYMERASE III SUBUNIT DELTA"/>
    <property type="match status" value="1"/>
</dbReference>
<dbReference type="KEGG" id="ccel:CCDG5_0568"/>
<evidence type="ECO:0000256" key="8">
    <source>
        <dbReference type="ARBA" id="ARBA00049244"/>
    </source>
</evidence>
<dbReference type="InterPro" id="IPR008921">
    <property type="entry name" value="DNA_pol3_clamp-load_cplx_C"/>
</dbReference>
<comment type="catalytic activity">
    <reaction evidence="8">
        <text>DNA(n) + a 2'-deoxyribonucleoside 5'-triphosphate = DNA(n+1) + diphosphate</text>
        <dbReference type="Rhea" id="RHEA:22508"/>
        <dbReference type="Rhea" id="RHEA-COMP:17339"/>
        <dbReference type="Rhea" id="RHEA-COMP:17340"/>
        <dbReference type="ChEBI" id="CHEBI:33019"/>
        <dbReference type="ChEBI" id="CHEBI:61560"/>
        <dbReference type="ChEBI" id="CHEBI:173112"/>
        <dbReference type="EC" id="2.7.7.7"/>
    </reaction>
</comment>
<dbReference type="PATRIC" id="fig|29343.3.peg.587"/>